<dbReference type="EMBL" id="HBGK01035981">
    <property type="protein sequence ID" value="CAD9294703.1"/>
    <property type="molecule type" value="Transcribed_RNA"/>
</dbReference>
<evidence type="ECO:0000256" key="1">
    <source>
        <dbReference type="SAM" id="MobiDB-lite"/>
    </source>
</evidence>
<reference evidence="2" key="1">
    <citation type="submission" date="2021-01" db="EMBL/GenBank/DDBJ databases">
        <authorList>
            <person name="Corre E."/>
            <person name="Pelletier E."/>
            <person name="Niang G."/>
            <person name="Scheremetjew M."/>
            <person name="Finn R."/>
            <person name="Kale V."/>
            <person name="Holt S."/>
            <person name="Cochrane G."/>
            <person name="Meng A."/>
            <person name="Brown T."/>
            <person name="Cohen L."/>
        </authorList>
    </citation>
    <scope>NUCLEOTIDE SEQUENCE</scope>
    <source>
        <strain evidence="2">CCMP 410</strain>
    </source>
</reference>
<feature type="region of interest" description="Disordered" evidence="1">
    <location>
        <begin position="1"/>
        <end position="28"/>
    </location>
</feature>
<name>A0A7S1VE11_9STRA</name>
<sequence>MTDLGHSIKQPRPFYGASFRPTSKPMQSMIGPQWKQNPNFIASAFIDTIRWIWNMSITYPDVEIYPCDGDIGSAFRLMVHNPNLVSMHGFAAMEKVLSTPE</sequence>
<gene>
    <name evidence="2" type="ORF">GOCE00092_LOCUS18644</name>
</gene>
<organism evidence="2">
    <name type="scientific">Grammatophora oceanica</name>
    <dbReference type="NCBI Taxonomy" id="210454"/>
    <lineage>
        <taxon>Eukaryota</taxon>
        <taxon>Sar</taxon>
        <taxon>Stramenopiles</taxon>
        <taxon>Ochrophyta</taxon>
        <taxon>Bacillariophyta</taxon>
        <taxon>Fragilariophyceae</taxon>
        <taxon>Fragilariophycidae</taxon>
        <taxon>Rhabdonematales</taxon>
        <taxon>Grammatophoraceae</taxon>
        <taxon>Grammatophora</taxon>
    </lineage>
</organism>
<accession>A0A7S1VE11</accession>
<proteinExistence type="predicted"/>
<protein>
    <submittedName>
        <fullName evidence="2">Uncharacterized protein</fullName>
    </submittedName>
</protein>
<dbReference type="AlphaFoldDB" id="A0A7S1VE11"/>
<evidence type="ECO:0000313" key="2">
    <source>
        <dbReference type="EMBL" id="CAD9294703.1"/>
    </source>
</evidence>